<protein>
    <submittedName>
        <fullName evidence="1">Uncharacterized protein</fullName>
    </submittedName>
</protein>
<organism evidence="1 2">
    <name type="scientific">Purpureocillium lilacinum</name>
    <name type="common">Paecilomyces lilacinus</name>
    <dbReference type="NCBI Taxonomy" id="33203"/>
    <lineage>
        <taxon>Eukaryota</taxon>
        <taxon>Fungi</taxon>
        <taxon>Dikarya</taxon>
        <taxon>Ascomycota</taxon>
        <taxon>Pezizomycotina</taxon>
        <taxon>Sordariomycetes</taxon>
        <taxon>Hypocreomycetidae</taxon>
        <taxon>Hypocreales</taxon>
        <taxon>Ophiocordycipitaceae</taxon>
        <taxon>Purpureocillium</taxon>
    </lineage>
</organism>
<accession>A0ACC4DWA2</accession>
<dbReference type="EMBL" id="JBGNUJ010000004">
    <property type="protein sequence ID" value="KAL3959834.1"/>
    <property type="molecule type" value="Genomic_DNA"/>
</dbReference>
<gene>
    <name evidence="1" type="ORF">ACCO45_004951</name>
</gene>
<proteinExistence type="predicted"/>
<evidence type="ECO:0000313" key="2">
    <source>
        <dbReference type="Proteomes" id="UP001638806"/>
    </source>
</evidence>
<sequence length="230" mass="25460">MAGEPAKTRQQFLRLDDIQLAITDKDATKREFPLRSKKKQKNQATQGHEKKAAIRGASRRWTRQAQPTATATTTARGRRSHAVPPCFHTQKGHAQKGHKSMCSVAPASPVPAPPTPSPPRAHGHQQRQGLQGWRGWRGCASIRSRRHSRAGPRALARDPTQHDAVPAVIARYDHAAAGALSLFDGRDRHMQGSPRLPKAAVRRPPPPVRTTLHARAQEPQCRARRRASRL</sequence>
<dbReference type="Proteomes" id="UP001638806">
    <property type="component" value="Unassembled WGS sequence"/>
</dbReference>
<reference evidence="1" key="1">
    <citation type="submission" date="2024-12" db="EMBL/GenBank/DDBJ databases">
        <title>Comparative genomics and development of molecular markers within Purpureocillium lilacinum and among Purpureocillium species.</title>
        <authorList>
            <person name="Yeh Z.-Y."/>
            <person name="Ni N.-T."/>
            <person name="Lo P.-H."/>
            <person name="Mushyakhwo K."/>
            <person name="Lin C.-F."/>
            <person name="Nai Y.-S."/>
        </authorList>
    </citation>
    <scope>NUCLEOTIDE SEQUENCE</scope>
    <source>
        <strain evidence="1">NCHU-NPUST-175</strain>
    </source>
</reference>
<evidence type="ECO:0000313" key="1">
    <source>
        <dbReference type="EMBL" id="KAL3959834.1"/>
    </source>
</evidence>
<name>A0ACC4DWA2_PURLI</name>
<keyword evidence="2" id="KW-1185">Reference proteome</keyword>
<comment type="caution">
    <text evidence="1">The sequence shown here is derived from an EMBL/GenBank/DDBJ whole genome shotgun (WGS) entry which is preliminary data.</text>
</comment>